<organism evidence="2 3">
    <name type="scientific">Aduncisulcus paluster</name>
    <dbReference type="NCBI Taxonomy" id="2918883"/>
    <lineage>
        <taxon>Eukaryota</taxon>
        <taxon>Metamonada</taxon>
        <taxon>Carpediemonas-like organisms</taxon>
        <taxon>Aduncisulcus</taxon>
    </lineage>
</organism>
<dbReference type="EMBL" id="BQXS01010983">
    <property type="protein sequence ID" value="GKT35406.1"/>
    <property type="molecule type" value="Genomic_DNA"/>
</dbReference>
<name>A0ABQ5KTT5_9EUKA</name>
<evidence type="ECO:0000313" key="2">
    <source>
        <dbReference type="EMBL" id="GKT35406.1"/>
    </source>
</evidence>
<evidence type="ECO:0000256" key="1">
    <source>
        <dbReference type="SAM" id="MobiDB-lite"/>
    </source>
</evidence>
<proteinExistence type="predicted"/>
<feature type="compositionally biased region" description="Basic and acidic residues" evidence="1">
    <location>
        <begin position="205"/>
        <end position="216"/>
    </location>
</feature>
<feature type="compositionally biased region" description="Polar residues" evidence="1">
    <location>
        <begin position="175"/>
        <end position="184"/>
    </location>
</feature>
<feature type="non-terminal residue" evidence="2">
    <location>
        <position position="487"/>
    </location>
</feature>
<comment type="caution">
    <text evidence="2">The sequence shown here is derived from an EMBL/GenBank/DDBJ whole genome shotgun (WGS) entry which is preliminary data.</text>
</comment>
<sequence>MIIKVFFQGIGQDRPAPPVVFPVKDPNSTIEMILPSMFRRIAAFKESDLEKYEFIDSKPGMTSPGKKIASNVSLSELGWKVIGNCIIRPKSAVEKPPIPPTEEIETKNDQITDLSEDETSLEEEEEEKAEDLGPDPKQSQIQLKKSGIIETQRPETPPPVSSHRDKEEEKWKSQKPISKQSSAKTMEVPLLKPQTSQQILAKKKRAEEEKARRNAERLRKIQRQTDITLLSQQITGPTVPAKELLQNSPFHPHHLSLKSFSPNGGSFYPQSDKSLASFMIDRPKYSLSTVHVPRQHLSFPSYPFLPPFLSISSIFHQMGGILTCSENDCGEHIMNLSSLYNSPSFYHSSHFKDTASCPKIDILALCDCRITWNDGHGDCVAFMKSGSPSNPSFCMAVYDKSMRLLGVFPLVHGVRVDSLIKNPSSPSRGTSPLLHSHTCVISMISRSFTLSAPCAELCRILFLLSSCMESTSHFDTYEERNKCLDSC</sequence>
<feature type="compositionally biased region" description="Acidic residues" evidence="1">
    <location>
        <begin position="114"/>
        <end position="133"/>
    </location>
</feature>
<protein>
    <submittedName>
        <fullName evidence="2">Uncharacterized protein</fullName>
    </submittedName>
</protein>
<accession>A0ABQ5KTT5</accession>
<gene>
    <name evidence="2" type="ORF">ADUPG1_008575</name>
</gene>
<keyword evidence="3" id="KW-1185">Reference proteome</keyword>
<reference evidence="2" key="1">
    <citation type="submission" date="2022-03" db="EMBL/GenBank/DDBJ databases">
        <title>Draft genome sequence of Aduncisulcus paluster, a free-living microaerophilic Fornicata.</title>
        <authorList>
            <person name="Yuyama I."/>
            <person name="Kume K."/>
            <person name="Tamura T."/>
            <person name="Inagaki Y."/>
            <person name="Hashimoto T."/>
        </authorList>
    </citation>
    <scope>NUCLEOTIDE SEQUENCE</scope>
    <source>
        <strain evidence="2">NY0171</strain>
    </source>
</reference>
<dbReference type="Proteomes" id="UP001057375">
    <property type="component" value="Unassembled WGS sequence"/>
</dbReference>
<feature type="region of interest" description="Disordered" evidence="1">
    <location>
        <begin position="91"/>
        <end position="216"/>
    </location>
</feature>
<evidence type="ECO:0000313" key="3">
    <source>
        <dbReference type="Proteomes" id="UP001057375"/>
    </source>
</evidence>
<feature type="compositionally biased region" description="Basic and acidic residues" evidence="1">
    <location>
        <begin position="162"/>
        <end position="172"/>
    </location>
</feature>